<dbReference type="RefSeq" id="WP_264514787.1">
    <property type="nucleotide sequence ID" value="NZ_JAPDDR010000008.1"/>
</dbReference>
<sequence>MKPGYFWLLIPLAAWSGYQTARPTTGPENKAGTSLSSSPRAAEIRAWSARFEKATTADLEKELLALLANQDSPDWTDPLKLLCARWAELDPAGALAFFEANKVPTIARHHLLKEWALLDSDAAWATIPAGKEGGYERQAVTRMLLNEDQDTFMWWFRQVRGPMPDADPAWLLVAERHLSEFEEVANGLTAELAATGGRSNQYSGLFALIARVRALKDPEAACQWAQGLDSMVRDSALSSALYQWSETDPLAVWQHLRADGKIPDSTMRLIGKLVLTKLAKENPAQAIELIREAGIQADRTEAIEAVRSSFPHLVASGKLSPIEAYRLISSAKAQYSVLGLNTLPSLWRGLSGDQLAEAARAISTEPSADRLDDALGGIANEWLRQDPQAALAFISEISDPNLKARTYSGLFRATYGGHTDPRHQAELLAMIPEGDRAAAFSTYVFRYGERKVGEGYGGGNYSGPPLQGDLLAPLFEKLPPSDELNRSLKVISLDWGEQDPSAALAWAATLKDPTQRQTVYTSAFEGWAHHNPYAAADWLADQKESPDRDAAALPLVQNLAKTDAEAAWAWSNSIRASGQRLEARASALKAWAVQDPDAAQAAYRQISSGLSAAEVSKLSSCFTGS</sequence>
<evidence type="ECO:0000313" key="2">
    <source>
        <dbReference type="Proteomes" id="UP001165653"/>
    </source>
</evidence>
<protein>
    <recommendedName>
        <fullName evidence="3">HEAT repeat protein</fullName>
    </recommendedName>
</protein>
<name>A0ABT3G7P1_9BACT</name>
<dbReference type="Proteomes" id="UP001165653">
    <property type="component" value="Unassembled WGS sequence"/>
</dbReference>
<comment type="caution">
    <text evidence="1">The sequence shown here is derived from an EMBL/GenBank/DDBJ whole genome shotgun (WGS) entry which is preliminary data.</text>
</comment>
<dbReference type="EMBL" id="JAPDDR010000008">
    <property type="protein sequence ID" value="MCW1915245.1"/>
    <property type="molecule type" value="Genomic_DNA"/>
</dbReference>
<keyword evidence="2" id="KW-1185">Reference proteome</keyword>
<evidence type="ECO:0000313" key="1">
    <source>
        <dbReference type="EMBL" id="MCW1915245.1"/>
    </source>
</evidence>
<reference evidence="1" key="1">
    <citation type="submission" date="2022-10" db="EMBL/GenBank/DDBJ databases">
        <title>Luteolibacter sp. GHJ8, whole genome shotgun sequencing project.</title>
        <authorList>
            <person name="Zhao G."/>
            <person name="Shen L."/>
        </authorList>
    </citation>
    <scope>NUCLEOTIDE SEQUENCE</scope>
    <source>
        <strain evidence="1">GHJ8</strain>
    </source>
</reference>
<accession>A0ABT3G7P1</accession>
<proteinExistence type="predicted"/>
<gene>
    <name evidence="1" type="ORF">OJ996_16785</name>
</gene>
<organism evidence="1 2">
    <name type="scientific">Luteolibacter rhizosphaerae</name>
    <dbReference type="NCBI Taxonomy" id="2989719"/>
    <lineage>
        <taxon>Bacteria</taxon>
        <taxon>Pseudomonadati</taxon>
        <taxon>Verrucomicrobiota</taxon>
        <taxon>Verrucomicrobiia</taxon>
        <taxon>Verrucomicrobiales</taxon>
        <taxon>Verrucomicrobiaceae</taxon>
        <taxon>Luteolibacter</taxon>
    </lineage>
</organism>
<evidence type="ECO:0008006" key="3">
    <source>
        <dbReference type="Google" id="ProtNLM"/>
    </source>
</evidence>